<reference evidence="1 2" key="1">
    <citation type="journal article" date="2022" name="Nat. Plants">
        <title>Genomes of leafy and leafless Platanthera orchids illuminate the evolution of mycoheterotrophy.</title>
        <authorList>
            <person name="Li M.H."/>
            <person name="Liu K.W."/>
            <person name="Li Z."/>
            <person name="Lu H.C."/>
            <person name="Ye Q.L."/>
            <person name="Zhang D."/>
            <person name="Wang J.Y."/>
            <person name="Li Y.F."/>
            <person name="Zhong Z.M."/>
            <person name="Liu X."/>
            <person name="Yu X."/>
            <person name="Liu D.K."/>
            <person name="Tu X.D."/>
            <person name="Liu B."/>
            <person name="Hao Y."/>
            <person name="Liao X.Y."/>
            <person name="Jiang Y.T."/>
            <person name="Sun W.H."/>
            <person name="Chen J."/>
            <person name="Chen Y.Q."/>
            <person name="Ai Y."/>
            <person name="Zhai J.W."/>
            <person name="Wu S.S."/>
            <person name="Zhou Z."/>
            <person name="Hsiao Y.Y."/>
            <person name="Wu W.L."/>
            <person name="Chen Y.Y."/>
            <person name="Lin Y.F."/>
            <person name="Hsu J.L."/>
            <person name="Li C.Y."/>
            <person name="Wang Z.W."/>
            <person name="Zhao X."/>
            <person name="Zhong W.Y."/>
            <person name="Ma X.K."/>
            <person name="Ma L."/>
            <person name="Huang J."/>
            <person name="Chen G.Z."/>
            <person name="Huang M.Z."/>
            <person name="Huang L."/>
            <person name="Peng D.H."/>
            <person name="Luo Y.B."/>
            <person name="Zou S.Q."/>
            <person name="Chen S.P."/>
            <person name="Lan S."/>
            <person name="Tsai W.C."/>
            <person name="Van de Peer Y."/>
            <person name="Liu Z.J."/>
        </authorList>
    </citation>
    <scope>NUCLEOTIDE SEQUENCE [LARGE SCALE GENOMIC DNA]</scope>
    <source>
        <strain evidence="1">Lor287</strain>
    </source>
</reference>
<evidence type="ECO:0000313" key="1">
    <source>
        <dbReference type="EMBL" id="KAK8956560.1"/>
    </source>
</evidence>
<evidence type="ECO:0000313" key="2">
    <source>
        <dbReference type="Proteomes" id="UP001418222"/>
    </source>
</evidence>
<dbReference type="Proteomes" id="UP001418222">
    <property type="component" value="Unassembled WGS sequence"/>
</dbReference>
<gene>
    <name evidence="1" type="ORF">KSP39_PZI000999</name>
</gene>
<proteinExistence type="predicted"/>
<name>A0AAP0C207_9ASPA</name>
<comment type="caution">
    <text evidence="1">The sequence shown here is derived from an EMBL/GenBank/DDBJ whole genome shotgun (WGS) entry which is preliminary data.</text>
</comment>
<dbReference type="EMBL" id="JBBWWQ010000001">
    <property type="protein sequence ID" value="KAK8956560.1"/>
    <property type="molecule type" value="Genomic_DNA"/>
</dbReference>
<dbReference type="AlphaFoldDB" id="A0AAP0C207"/>
<protein>
    <submittedName>
        <fullName evidence="1">Uncharacterized protein</fullName>
    </submittedName>
</protein>
<accession>A0AAP0C207</accession>
<organism evidence="1 2">
    <name type="scientific">Platanthera zijinensis</name>
    <dbReference type="NCBI Taxonomy" id="2320716"/>
    <lineage>
        <taxon>Eukaryota</taxon>
        <taxon>Viridiplantae</taxon>
        <taxon>Streptophyta</taxon>
        <taxon>Embryophyta</taxon>
        <taxon>Tracheophyta</taxon>
        <taxon>Spermatophyta</taxon>
        <taxon>Magnoliopsida</taxon>
        <taxon>Liliopsida</taxon>
        <taxon>Asparagales</taxon>
        <taxon>Orchidaceae</taxon>
        <taxon>Orchidoideae</taxon>
        <taxon>Orchideae</taxon>
        <taxon>Orchidinae</taxon>
        <taxon>Platanthera</taxon>
    </lineage>
</organism>
<sequence length="155" mass="18016">MPTSSFSPNDDIFPLPRELIPPPHKHLCGPPLFSPTLHCQGIDNRLHINDIQSVRGFDTTFQLREKKALNLRSNLDRWRKEARRYDNFFVLIALRIVQNLPRPKLRIPQVLFSFNVQERSFHLDPNMEYYSAVTGHCPLGAKKQTEKCQPADVRV</sequence>
<keyword evidence="2" id="KW-1185">Reference proteome</keyword>